<evidence type="ECO:0000259" key="1">
    <source>
        <dbReference type="PROSITE" id="PS51186"/>
    </source>
</evidence>
<sequence length="182" mass="20575">MNYLLGDCLLTLLEEDDLDRLHAQKNDPEVAALLGGFGFGYSRAGLRNWLQSHSGRSDELLLAIRDRESRLCIGHVGLYKIDYRNQTCEFGIMIGDRAYWGKGIGRLATRFAVRYAFDELNMHRIELTLLATNERARALYASVGFREDGVLRQACYKGGRRLDVIVMSLLRDEFDGGDDHAG</sequence>
<dbReference type="RefSeq" id="WP_163967957.1">
    <property type="nucleotide sequence ID" value="NZ_JAAIVB010000078.1"/>
</dbReference>
<dbReference type="InterPro" id="IPR016181">
    <property type="entry name" value="Acyl_CoA_acyltransferase"/>
</dbReference>
<name>A0A6B3STV0_9BURK</name>
<dbReference type="Gene3D" id="3.40.630.30">
    <property type="match status" value="1"/>
</dbReference>
<dbReference type="AlphaFoldDB" id="A0A6B3STV0"/>
<dbReference type="GO" id="GO:0016747">
    <property type="term" value="F:acyltransferase activity, transferring groups other than amino-acyl groups"/>
    <property type="evidence" value="ECO:0007669"/>
    <property type="project" value="InterPro"/>
</dbReference>
<keyword evidence="2" id="KW-0808">Transferase</keyword>
<reference evidence="2 3" key="1">
    <citation type="submission" date="2020-02" db="EMBL/GenBank/DDBJ databases">
        <authorList>
            <person name="Kim M.K."/>
        </authorList>
    </citation>
    <scope>NUCLEOTIDE SEQUENCE [LARGE SCALE GENOMIC DNA]</scope>
    <source>
        <strain evidence="2 3">17J57-3</strain>
    </source>
</reference>
<dbReference type="Pfam" id="PF13302">
    <property type="entry name" value="Acetyltransf_3"/>
    <property type="match status" value="1"/>
</dbReference>
<feature type="domain" description="N-acetyltransferase" evidence="1">
    <location>
        <begin position="8"/>
        <end position="172"/>
    </location>
</feature>
<dbReference type="CDD" id="cd04301">
    <property type="entry name" value="NAT_SF"/>
    <property type="match status" value="1"/>
</dbReference>
<dbReference type="PANTHER" id="PTHR43415:SF3">
    <property type="entry name" value="GNAT-FAMILY ACETYLTRANSFERASE"/>
    <property type="match status" value="1"/>
</dbReference>
<gene>
    <name evidence="2" type="ORF">G3574_23355</name>
</gene>
<dbReference type="Proteomes" id="UP000482155">
    <property type="component" value="Unassembled WGS sequence"/>
</dbReference>
<dbReference type="EMBL" id="JAAIVB010000078">
    <property type="protein sequence ID" value="NEX64031.1"/>
    <property type="molecule type" value="Genomic_DNA"/>
</dbReference>
<evidence type="ECO:0000313" key="2">
    <source>
        <dbReference type="EMBL" id="NEX64031.1"/>
    </source>
</evidence>
<dbReference type="SUPFAM" id="SSF55729">
    <property type="entry name" value="Acyl-CoA N-acyltransferases (Nat)"/>
    <property type="match status" value="1"/>
</dbReference>
<keyword evidence="3" id="KW-1185">Reference proteome</keyword>
<dbReference type="PROSITE" id="PS51186">
    <property type="entry name" value="GNAT"/>
    <property type="match status" value="1"/>
</dbReference>
<evidence type="ECO:0000313" key="3">
    <source>
        <dbReference type="Proteomes" id="UP000482155"/>
    </source>
</evidence>
<accession>A0A6B3STV0</accession>
<dbReference type="PANTHER" id="PTHR43415">
    <property type="entry name" value="SPERMIDINE N(1)-ACETYLTRANSFERASE"/>
    <property type="match status" value="1"/>
</dbReference>
<dbReference type="InterPro" id="IPR000182">
    <property type="entry name" value="GNAT_dom"/>
</dbReference>
<proteinExistence type="predicted"/>
<protein>
    <submittedName>
        <fullName evidence="2">GNAT family N-acetyltransferase</fullName>
    </submittedName>
</protein>
<organism evidence="2 3">
    <name type="scientific">Noviherbaspirillum galbum</name>
    <dbReference type="NCBI Taxonomy" id="2709383"/>
    <lineage>
        <taxon>Bacteria</taxon>
        <taxon>Pseudomonadati</taxon>
        <taxon>Pseudomonadota</taxon>
        <taxon>Betaproteobacteria</taxon>
        <taxon>Burkholderiales</taxon>
        <taxon>Oxalobacteraceae</taxon>
        <taxon>Noviherbaspirillum</taxon>
    </lineage>
</organism>
<comment type="caution">
    <text evidence="2">The sequence shown here is derived from an EMBL/GenBank/DDBJ whole genome shotgun (WGS) entry which is preliminary data.</text>
</comment>